<gene>
    <name evidence="6" type="primary">SP34</name>
</gene>
<organism evidence="6">
    <name type="scientific">Melanaphis sacchari</name>
    <dbReference type="NCBI Taxonomy" id="742174"/>
    <lineage>
        <taxon>Eukaryota</taxon>
        <taxon>Metazoa</taxon>
        <taxon>Ecdysozoa</taxon>
        <taxon>Arthropoda</taxon>
        <taxon>Hexapoda</taxon>
        <taxon>Insecta</taxon>
        <taxon>Pterygota</taxon>
        <taxon>Neoptera</taxon>
        <taxon>Paraneoptera</taxon>
        <taxon>Hemiptera</taxon>
        <taxon>Sternorrhyncha</taxon>
        <taxon>Aphidomorpha</taxon>
        <taxon>Aphidoidea</taxon>
        <taxon>Aphididae</taxon>
        <taxon>Aphidini</taxon>
        <taxon>Melanaphis</taxon>
    </lineage>
</organism>
<comment type="caution">
    <text evidence="3">Lacks conserved residue(s) required for the propagation of feature annotation.</text>
</comment>
<dbReference type="SMART" id="SM00020">
    <property type="entry name" value="Tryp_SPc"/>
    <property type="match status" value="1"/>
</dbReference>
<reference evidence="6" key="1">
    <citation type="submission" date="2017-10" db="EMBL/GenBank/DDBJ databases">
        <title>Transcriptome Assembly of Sugarcane Aphid Adults.</title>
        <authorList>
            <person name="Scully E.D."/>
            <person name="Palmer N.A."/>
            <person name="Geib S.M."/>
            <person name="Sarath G."/>
            <person name="Sattler S.E."/>
        </authorList>
    </citation>
    <scope>NUCLEOTIDE SEQUENCE</scope>
    <source>
        <tissue evidence="6">Whole body</tissue>
    </source>
</reference>
<dbReference type="SUPFAM" id="SSF49854">
    <property type="entry name" value="Spermadhesin, CUB domain"/>
    <property type="match status" value="1"/>
</dbReference>
<evidence type="ECO:0000313" key="6">
    <source>
        <dbReference type="EMBL" id="MBW13582.1"/>
    </source>
</evidence>
<evidence type="ECO:0000256" key="2">
    <source>
        <dbReference type="ARBA" id="ARBA00024195"/>
    </source>
</evidence>
<dbReference type="OrthoDB" id="6605387at2759"/>
<evidence type="ECO:0000256" key="3">
    <source>
        <dbReference type="PROSITE-ProRule" id="PRU00059"/>
    </source>
</evidence>
<dbReference type="PRINTS" id="PR00722">
    <property type="entry name" value="CHYMOTRYPSIN"/>
</dbReference>
<dbReference type="PROSITE" id="PS50240">
    <property type="entry name" value="TRYPSIN_DOM"/>
    <property type="match status" value="1"/>
</dbReference>
<dbReference type="InterPro" id="IPR035914">
    <property type="entry name" value="Sperma_CUB_dom_sf"/>
</dbReference>
<accession>A0A2H8TIR4</accession>
<dbReference type="CDD" id="cd00190">
    <property type="entry name" value="Tryp_SPc"/>
    <property type="match status" value="1"/>
</dbReference>
<feature type="domain" description="CUB" evidence="4">
    <location>
        <begin position="42"/>
        <end position="181"/>
    </location>
</feature>
<dbReference type="PROSITE" id="PS00134">
    <property type="entry name" value="TRYPSIN_HIS"/>
    <property type="match status" value="1"/>
</dbReference>
<dbReference type="CDD" id="cd00041">
    <property type="entry name" value="CUB"/>
    <property type="match status" value="1"/>
</dbReference>
<dbReference type="EMBL" id="GFXV01001777">
    <property type="protein sequence ID" value="MBW13582.1"/>
    <property type="molecule type" value="Transcribed_RNA"/>
</dbReference>
<dbReference type="InterPro" id="IPR001254">
    <property type="entry name" value="Trypsin_dom"/>
</dbReference>
<dbReference type="InterPro" id="IPR018114">
    <property type="entry name" value="TRYPSIN_HIS"/>
</dbReference>
<dbReference type="GO" id="GO:0006508">
    <property type="term" value="P:proteolysis"/>
    <property type="evidence" value="ECO:0007669"/>
    <property type="project" value="UniProtKB-KW"/>
</dbReference>
<dbReference type="AlphaFoldDB" id="A0A2H8TIR4"/>
<dbReference type="Gene3D" id="2.40.10.10">
    <property type="entry name" value="Trypsin-like serine proteases"/>
    <property type="match status" value="1"/>
</dbReference>
<protein>
    <submittedName>
        <fullName evidence="6">Venom serine protease 34</fullName>
    </submittedName>
</protein>
<dbReference type="InterPro" id="IPR043504">
    <property type="entry name" value="Peptidase_S1_PA_chymotrypsin"/>
</dbReference>
<dbReference type="InterPro" id="IPR000859">
    <property type="entry name" value="CUB_dom"/>
</dbReference>
<dbReference type="SUPFAM" id="SSF50494">
    <property type="entry name" value="Trypsin-like serine proteases"/>
    <property type="match status" value="1"/>
</dbReference>
<keyword evidence="6" id="KW-0645">Protease</keyword>
<evidence type="ECO:0000259" key="5">
    <source>
        <dbReference type="PROSITE" id="PS50240"/>
    </source>
</evidence>
<name>A0A2H8TIR4_9HEMI</name>
<feature type="domain" description="Peptidase S1" evidence="5">
    <location>
        <begin position="169"/>
        <end position="445"/>
    </location>
</feature>
<dbReference type="SMART" id="SM00042">
    <property type="entry name" value="CUB"/>
    <property type="match status" value="1"/>
</dbReference>
<dbReference type="InterPro" id="IPR051487">
    <property type="entry name" value="Ser/Thr_Proteases_Immune/Dev"/>
</dbReference>
<dbReference type="GO" id="GO:0004252">
    <property type="term" value="F:serine-type endopeptidase activity"/>
    <property type="evidence" value="ECO:0007669"/>
    <property type="project" value="InterPro"/>
</dbReference>
<sequence>MMHRGMTFGGGQSSSSSFLLTQLSTIGAWLMLWWCCAVTTTCATELEDYYDYGYYRFDGSACEFYQIIEPGNSSYYLYSPGFPDPYPTSEQDRECRWFAKTPSPTDRLVLSCYAFDLPESQLCESDALIVSRTGNANFTDGIRYCGSNSYTIISLTNSMYVKFVAKRHTIGGRFSCLMGVSLAEFRSSEIVTNSNFCECGVQHQGKFTNRGTAGVSEYPLLASLIDGETAKMFCSATVIDRHHALTAAHCLININLFRITLLVGDHDMTSLARGIDSNLLVVVSEIYIHPLFDPSSVAHDLAIVETEEEIPFSSKVGPACFPFKHIHTDFVGDIVKVFGWGTVSFNKHVVSGTLHKSYLKVVPTSQCAEIYKNETDRNSLCTHFTKVNSCQVDSGSPLLWTDPSTGRLNVIGVVSNRFICDESMPSMHTRLATVNNMNWIKVILMGQYYCS</sequence>
<evidence type="ECO:0000256" key="1">
    <source>
        <dbReference type="ARBA" id="ARBA00023157"/>
    </source>
</evidence>
<evidence type="ECO:0000259" key="4">
    <source>
        <dbReference type="PROSITE" id="PS01180"/>
    </source>
</evidence>
<dbReference type="PROSITE" id="PS01180">
    <property type="entry name" value="CUB"/>
    <property type="match status" value="1"/>
</dbReference>
<dbReference type="FunFam" id="2.40.10.10:FF:000068">
    <property type="entry name" value="transmembrane protease serine 2"/>
    <property type="match status" value="1"/>
</dbReference>
<dbReference type="Pfam" id="PF00089">
    <property type="entry name" value="Trypsin"/>
    <property type="match status" value="1"/>
</dbReference>
<keyword evidence="6" id="KW-0378">Hydrolase</keyword>
<dbReference type="InterPro" id="IPR009003">
    <property type="entry name" value="Peptidase_S1_PA"/>
</dbReference>
<dbReference type="PANTHER" id="PTHR24256">
    <property type="entry name" value="TRYPTASE-RELATED"/>
    <property type="match status" value="1"/>
</dbReference>
<dbReference type="Pfam" id="PF00431">
    <property type="entry name" value="CUB"/>
    <property type="match status" value="1"/>
</dbReference>
<proteinExistence type="inferred from homology"/>
<keyword evidence="1" id="KW-1015">Disulfide bond</keyword>
<dbReference type="Gene3D" id="2.60.120.290">
    <property type="entry name" value="Spermadhesin, CUB domain"/>
    <property type="match status" value="1"/>
</dbReference>
<dbReference type="InterPro" id="IPR001314">
    <property type="entry name" value="Peptidase_S1A"/>
</dbReference>
<comment type="similarity">
    <text evidence="2">Belongs to the peptidase S1 family. CLIP subfamily.</text>
</comment>